<dbReference type="InterPro" id="IPR003423">
    <property type="entry name" value="OMP_efflux"/>
</dbReference>
<dbReference type="PANTHER" id="PTHR30026:SF20">
    <property type="entry name" value="OUTER MEMBRANE PROTEIN TOLC"/>
    <property type="match status" value="1"/>
</dbReference>
<dbReference type="GO" id="GO:0015562">
    <property type="term" value="F:efflux transmembrane transporter activity"/>
    <property type="evidence" value="ECO:0007669"/>
    <property type="project" value="InterPro"/>
</dbReference>
<evidence type="ECO:0000256" key="9">
    <source>
        <dbReference type="SAM" id="SignalP"/>
    </source>
</evidence>
<comment type="subcellular location">
    <subcellularLocation>
        <location evidence="1">Cell outer membrane</location>
    </subcellularLocation>
</comment>
<evidence type="ECO:0000256" key="6">
    <source>
        <dbReference type="ARBA" id="ARBA00023136"/>
    </source>
</evidence>
<dbReference type="InterPro" id="IPR051906">
    <property type="entry name" value="TolC-like"/>
</dbReference>
<evidence type="ECO:0000256" key="1">
    <source>
        <dbReference type="ARBA" id="ARBA00004442"/>
    </source>
</evidence>
<reference evidence="10 11" key="1">
    <citation type="submission" date="2020-04" db="EMBL/GenBank/DDBJ databases">
        <title>Genome sequence of Altibacter aquimarinus strain ALE3EI.</title>
        <authorList>
            <person name="Oh H.-M."/>
            <person name="Jang D."/>
        </authorList>
    </citation>
    <scope>NUCLEOTIDE SEQUENCE [LARGE SCALE GENOMIC DNA]</scope>
    <source>
        <strain evidence="10 11">ALE3EI</strain>
    </source>
</reference>
<evidence type="ECO:0000313" key="10">
    <source>
        <dbReference type="EMBL" id="QNJ97051.1"/>
    </source>
</evidence>
<keyword evidence="11" id="KW-1185">Reference proteome</keyword>
<dbReference type="AlphaFoldDB" id="A0A7G8PRT5"/>
<accession>A0A7G8PRT5</accession>
<dbReference type="GO" id="GO:1990281">
    <property type="term" value="C:efflux pump complex"/>
    <property type="evidence" value="ECO:0007669"/>
    <property type="project" value="TreeGrafter"/>
</dbReference>
<keyword evidence="7" id="KW-0998">Cell outer membrane</keyword>
<dbReference type="Proteomes" id="UP000515514">
    <property type="component" value="Chromosome"/>
</dbReference>
<dbReference type="Pfam" id="PF02321">
    <property type="entry name" value="OEP"/>
    <property type="match status" value="2"/>
</dbReference>
<dbReference type="PANTHER" id="PTHR30026">
    <property type="entry name" value="OUTER MEMBRANE PROTEIN TOLC"/>
    <property type="match status" value="1"/>
</dbReference>
<evidence type="ECO:0000256" key="8">
    <source>
        <dbReference type="SAM" id="Coils"/>
    </source>
</evidence>
<dbReference type="SUPFAM" id="SSF56954">
    <property type="entry name" value="Outer membrane efflux proteins (OEP)"/>
    <property type="match status" value="1"/>
</dbReference>
<keyword evidence="6" id="KW-0472">Membrane</keyword>
<protein>
    <submittedName>
        <fullName evidence="10">Outer membrane protein TolC</fullName>
    </submittedName>
</protein>
<dbReference type="KEGG" id="alti:ALE3EI_0469"/>
<evidence type="ECO:0000256" key="7">
    <source>
        <dbReference type="ARBA" id="ARBA00023237"/>
    </source>
</evidence>
<sequence length="439" mass="49308">MKSIKILFIISLGVGSVWAQSPDMLTKSEAVSEALENNFGITIANKNLEISENNKSILNSGFLPSLTGNAGANYSIDDQDVTFQDGTSRVVDGAETTRYNASLNLNYTLFDGLGRWYDYKRLKEEYNLTELQARQTIETTMLQLFSVYYEVARITENISVLKETFQNTKNRLTRAEYGFEYGQNNKLDVLNAQVDMVTDSINIMNARQQLENTKRDLMVVLSSELDRNFTVDTVVQFTNDLVLTNFLAEAEANNVRLLQAEKNIAISTYNYKASKSIYLPSVGLTGSYGWNQGNFPSTSFASSSTTTGFAAGLSLTWSFFDGGGGITSVKNARIVSDTQEILLEQIKTEVKRDIENARGNYYNRLSVYQLQEQNVTTARNNFERSNERYKLGQITSVELRQAQINLLNAQTNKNLAKYEAKLAELELLQLTGQLLNIEL</sequence>
<dbReference type="RefSeq" id="WP_186990461.1">
    <property type="nucleotide sequence ID" value="NZ_CP052909.1"/>
</dbReference>
<evidence type="ECO:0000313" key="11">
    <source>
        <dbReference type="Proteomes" id="UP000515514"/>
    </source>
</evidence>
<dbReference type="EMBL" id="CP052909">
    <property type="protein sequence ID" value="QNJ97051.1"/>
    <property type="molecule type" value="Genomic_DNA"/>
</dbReference>
<organism evidence="10 11">
    <name type="scientific">Constantimarinum furrinae</name>
    <dbReference type="NCBI Taxonomy" id="2562285"/>
    <lineage>
        <taxon>Bacteria</taxon>
        <taxon>Pseudomonadati</taxon>
        <taxon>Bacteroidota</taxon>
        <taxon>Flavobacteriia</taxon>
        <taxon>Flavobacteriales</taxon>
        <taxon>Flavobacteriaceae</taxon>
        <taxon>Altibacter/Constantimarinum group</taxon>
        <taxon>Constantimarinum</taxon>
    </lineage>
</organism>
<dbReference type="GO" id="GO:0009279">
    <property type="term" value="C:cell outer membrane"/>
    <property type="evidence" value="ECO:0007669"/>
    <property type="project" value="UniProtKB-SubCell"/>
</dbReference>
<keyword evidence="4" id="KW-1134">Transmembrane beta strand</keyword>
<keyword evidence="8" id="KW-0175">Coiled coil</keyword>
<dbReference type="Gene3D" id="1.20.1600.10">
    <property type="entry name" value="Outer membrane efflux proteins (OEP)"/>
    <property type="match status" value="1"/>
</dbReference>
<dbReference type="GO" id="GO:0015288">
    <property type="term" value="F:porin activity"/>
    <property type="evidence" value="ECO:0007669"/>
    <property type="project" value="TreeGrafter"/>
</dbReference>
<comment type="similarity">
    <text evidence="2">Belongs to the outer membrane factor (OMF) (TC 1.B.17) family.</text>
</comment>
<evidence type="ECO:0000256" key="4">
    <source>
        <dbReference type="ARBA" id="ARBA00022452"/>
    </source>
</evidence>
<feature type="coiled-coil region" evidence="8">
    <location>
        <begin position="119"/>
        <end position="171"/>
    </location>
</feature>
<gene>
    <name evidence="10" type="ORF">ALE3EI_0469</name>
</gene>
<keyword evidence="3" id="KW-0813">Transport</keyword>
<keyword evidence="9" id="KW-0732">Signal</keyword>
<proteinExistence type="inferred from homology"/>
<feature type="chain" id="PRO_5028884072" evidence="9">
    <location>
        <begin position="20"/>
        <end position="439"/>
    </location>
</feature>
<keyword evidence="5" id="KW-0812">Transmembrane</keyword>
<name>A0A7G8PRT5_9FLAO</name>
<evidence type="ECO:0000256" key="2">
    <source>
        <dbReference type="ARBA" id="ARBA00007613"/>
    </source>
</evidence>
<feature type="signal peptide" evidence="9">
    <location>
        <begin position="1"/>
        <end position="19"/>
    </location>
</feature>
<evidence type="ECO:0000256" key="5">
    <source>
        <dbReference type="ARBA" id="ARBA00022692"/>
    </source>
</evidence>
<evidence type="ECO:0000256" key="3">
    <source>
        <dbReference type="ARBA" id="ARBA00022448"/>
    </source>
</evidence>